<feature type="chain" id="PRO_5016867577" description="DUF4148 domain-containing protein" evidence="2">
    <location>
        <begin position="24"/>
        <end position="99"/>
    </location>
</feature>
<name>A0A368XDV9_9BURK</name>
<sequence length="99" mass="10178">MTFKTLASIALAAASLAGFQASAADMSNVEASRGEHLRHTHQSVVAAPAATTVAANDFLQEAERGEYLRSVGSSQAHQAARHLAASDAMSPAEATRGSL</sequence>
<dbReference type="AlphaFoldDB" id="A0A368XDV9"/>
<protein>
    <recommendedName>
        <fullName evidence="5">DUF4148 domain-containing protein</fullName>
    </recommendedName>
</protein>
<evidence type="ECO:0000256" key="1">
    <source>
        <dbReference type="SAM" id="MobiDB-lite"/>
    </source>
</evidence>
<keyword evidence="4" id="KW-1185">Reference proteome</keyword>
<feature type="region of interest" description="Disordered" evidence="1">
    <location>
        <begin position="79"/>
        <end position="99"/>
    </location>
</feature>
<comment type="caution">
    <text evidence="3">The sequence shown here is derived from an EMBL/GenBank/DDBJ whole genome shotgun (WGS) entry which is preliminary data.</text>
</comment>
<proteinExistence type="predicted"/>
<accession>A0A368XDV9</accession>
<dbReference type="EMBL" id="QPJK01000011">
    <property type="protein sequence ID" value="RCW66142.1"/>
    <property type="molecule type" value="Genomic_DNA"/>
</dbReference>
<evidence type="ECO:0000313" key="3">
    <source>
        <dbReference type="EMBL" id="RCW66142.1"/>
    </source>
</evidence>
<keyword evidence="2" id="KW-0732">Signal</keyword>
<reference evidence="3 4" key="1">
    <citation type="submission" date="2018-07" db="EMBL/GenBank/DDBJ databases">
        <title>Genomic Encyclopedia of Type Strains, Phase IV (KMG-IV): sequencing the most valuable type-strain genomes for metagenomic binning, comparative biology and taxonomic classification.</title>
        <authorList>
            <person name="Goeker M."/>
        </authorList>
    </citation>
    <scope>NUCLEOTIDE SEQUENCE [LARGE SCALE GENOMIC DNA]</scope>
    <source>
        <strain evidence="3 4">DSM 21634</strain>
    </source>
</reference>
<evidence type="ECO:0008006" key="5">
    <source>
        <dbReference type="Google" id="ProtNLM"/>
    </source>
</evidence>
<feature type="signal peptide" evidence="2">
    <location>
        <begin position="1"/>
        <end position="23"/>
    </location>
</feature>
<dbReference type="RefSeq" id="WP_114471512.1">
    <property type="nucleotide sequence ID" value="NZ_QPJK01000011.1"/>
</dbReference>
<gene>
    <name evidence="3" type="ORF">DES41_111100</name>
</gene>
<organism evidence="3 4">
    <name type="scientific">Pseudorhodoferax soli</name>
    <dbReference type="NCBI Taxonomy" id="545864"/>
    <lineage>
        <taxon>Bacteria</taxon>
        <taxon>Pseudomonadati</taxon>
        <taxon>Pseudomonadota</taxon>
        <taxon>Betaproteobacteria</taxon>
        <taxon>Burkholderiales</taxon>
        <taxon>Comamonadaceae</taxon>
    </lineage>
</organism>
<evidence type="ECO:0000256" key="2">
    <source>
        <dbReference type="SAM" id="SignalP"/>
    </source>
</evidence>
<evidence type="ECO:0000313" key="4">
    <source>
        <dbReference type="Proteomes" id="UP000252884"/>
    </source>
</evidence>
<dbReference type="Proteomes" id="UP000252884">
    <property type="component" value="Unassembled WGS sequence"/>
</dbReference>